<protein>
    <submittedName>
        <fullName evidence="1">Uncharacterized protein</fullName>
    </submittedName>
</protein>
<dbReference type="AlphaFoldDB" id="A0A6J4SWU6"/>
<name>A0A6J4SWU6_9ACTN</name>
<organism evidence="1">
    <name type="scientific">uncultured Solirubrobacterales bacterium</name>
    <dbReference type="NCBI Taxonomy" id="768556"/>
    <lineage>
        <taxon>Bacteria</taxon>
        <taxon>Bacillati</taxon>
        <taxon>Actinomycetota</taxon>
        <taxon>Thermoleophilia</taxon>
        <taxon>Solirubrobacterales</taxon>
        <taxon>environmental samples</taxon>
    </lineage>
</organism>
<gene>
    <name evidence="1" type="ORF">AVDCRST_MAG45-1681</name>
</gene>
<proteinExistence type="predicted"/>
<dbReference type="EMBL" id="CADCVU010000143">
    <property type="protein sequence ID" value="CAA9507327.1"/>
    <property type="molecule type" value="Genomic_DNA"/>
</dbReference>
<reference evidence="1" key="1">
    <citation type="submission" date="2020-02" db="EMBL/GenBank/DDBJ databases">
        <authorList>
            <person name="Meier V. D."/>
        </authorList>
    </citation>
    <scope>NUCLEOTIDE SEQUENCE</scope>
    <source>
        <strain evidence="1">AVDCRST_MAG45</strain>
    </source>
</reference>
<evidence type="ECO:0000313" key="1">
    <source>
        <dbReference type="EMBL" id="CAA9507327.1"/>
    </source>
</evidence>
<accession>A0A6J4SWU6</accession>
<sequence length="193" mass="20225">MRFGRPHHDAVAQLARVGHDLGAAGLLGGSLFGRFALHPAVGGIRDKAERGKVVNAAWRRYGTINGISLAAVTAGWLAARGTEARPVALSEREEALARAKDGVLVAVAVSGIATAVTGIRFSRTAPGGAVPLEDGDTPAYETTREGARLKRRLNRLGALTTGAEVAYVAVDAALAQEGHSRPPARRALRRRAR</sequence>